<reference evidence="2" key="1">
    <citation type="journal article" date="2023" name="Antibiotics">
        <title>Prevalence and Molecular Characterization of Methicillin-Resistant Staphylococci (MRS) and Mammaliicocci (MRM) in Dromedary Camels from Algeria: First Detection of SCCmec-mecC Hybrid in Methicillin-Resistant Mammaliicoccus lentus.</title>
        <authorList>
            <person name="Belhout C."/>
            <person name="Boyen F."/>
            <person name="Vereecke N."/>
            <person name="Theuns S."/>
            <person name="Taibi N."/>
            <person name="Stegger M."/>
            <person name="de la Fe-Rodriguez P.Y."/>
            <person name="Bouayad L."/>
            <person name="Elgroud R."/>
            <person name="Butaye P."/>
        </authorList>
    </citation>
    <scope>NUCLEOTIDE SEQUENCE</scope>
    <source>
        <strain evidence="2">7048</strain>
    </source>
</reference>
<dbReference type="Pfam" id="PF06114">
    <property type="entry name" value="Peptidase_M78"/>
    <property type="match status" value="1"/>
</dbReference>
<proteinExistence type="predicted"/>
<sequence length="153" mass="18392">MKIEEIVNDLTAYTIIDKYDLNIDYISNIHDIIIVYHDTISAYLKFNKHDVIYIKKDTKDKMWSTFCHEFGHYILHHTNQLKMNKLYNEKQEFQAEKFSLLFRMPERLTVSNELWTVDKLVQYFKVSYSDAHARIELLMNRSKTHRLVGVKSI</sequence>
<accession>A0AAX3W7I3</accession>
<evidence type="ECO:0000313" key="3">
    <source>
        <dbReference type="Proteomes" id="UP001223261"/>
    </source>
</evidence>
<name>A0AAX3W7I3_MAMLE</name>
<dbReference type="EMBL" id="CP118848">
    <property type="protein sequence ID" value="WHI61258.1"/>
    <property type="molecule type" value="Genomic_DNA"/>
</dbReference>
<dbReference type="Proteomes" id="UP001223261">
    <property type="component" value="Chromosome"/>
</dbReference>
<evidence type="ECO:0000313" key="2">
    <source>
        <dbReference type="EMBL" id="WHI61258.1"/>
    </source>
</evidence>
<feature type="domain" description="IrrE N-terminal-like" evidence="1">
    <location>
        <begin position="41"/>
        <end position="135"/>
    </location>
</feature>
<dbReference type="InterPro" id="IPR010359">
    <property type="entry name" value="IrrE_HExxH"/>
</dbReference>
<organism evidence="2 3">
    <name type="scientific">Mammaliicoccus lentus</name>
    <name type="common">Staphylococcus lentus</name>
    <dbReference type="NCBI Taxonomy" id="42858"/>
    <lineage>
        <taxon>Bacteria</taxon>
        <taxon>Bacillati</taxon>
        <taxon>Bacillota</taxon>
        <taxon>Bacilli</taxon>
        <taxon>Bacillales</taxon>
        <taxon>Staphylococcaceae</taxon>
        <taxon>Mammaliicoccus</taxon>
    </lineage>
</organism>
<evidence type="ECO:0000259" key="1">
    <source>
        <dbReference type="Pfam" id="PF06114"/>
    </source>
</evidence>
<dbReference type="Gene3D" id="1.10.10.2910">
    <property type="match status" value="1"/>
</dbReference>
<dbReference type="AlphaFoldDB" id="A0AAX3W7I3"/>
<protein>
    <submittedName>
        <fullName evidence="2">ImmA/IrrE family metallo-endopeptidase</fullName>
    </submittedName>
</protein>
<dbReference type="RefSeq" id="WP_282862888.1">
    <property type="nucleotide sequence ID" value="NZ_CP118848.1"/>
</dbReference>
<gene>
    <name evidence="2" type="ORF">PYH69_06405</name>
</gene>